<name>A0ABU7AAM9_9TELE</name>
<reference evidence="1 2" key="1">
    <citation type="submission" date="2021-07" db="EMBL/GenBank/DDBJ databases">
        <authorList>
            <person name="Palmer J.M."/>
        </authorList>
    </citation>
    <scope>NUCLEOTIDE SEQUENCE [LARGE SCALE GENOMIC DNA]</scope>
    <source>
        <strain evidence="1 2">AT_MEX2019</strain>
        <tissue evidence="1">Muscle</tissue>
    </source>
</reference>
<comment type="caution">
    <text evidence="1">The sequence shown here is derived from an EMBL/GenBank/DDBJ whole genome shotgun (WGS) entry which is preliminary data.</text>
</comment>
<dbReference type="EMBL" id="JAHUTI010010136">
    <property type="protein sequence ID" value="MED6235062.1"/>
    <property type="molecule type" value="Genomic_DNA"/>
</dbReference>
<evidence type="ECO:0000313" key="2">
    <source>
        <dbReference type="Proteomes" id="UP001345963"/>
    </source>
</evidence>
<evidence type="ECO:0000313" key="1">
    <source>
        <dbReference type="EMBL" id="MED6235062.1"/>
    </source>
</evidence>
<gene>
    <name evidence="1" type="ORF">ATANTOWER_014405</name>
</gene>
<dbReference type="Proteomes" id="UP001345963">
    <property type="component" value="Unassembled WGS sequence"/>
</dbReference>
<keyword evidence="2" id="KW-1185">Reference proteome</keyword>
<organism evidence="1 2">
    <name type="scientific">Ataeniobius toweri</name>
    <dbReference type="NCBI Taxonomy" id="208326"/>
    <lineage>
        <taxon>Eukaryota</taxon>
        <taxon>Metazoa</taxon>
        <taxon>Chordata</taxon>
        <taxon>Craniata</taxon>
        <taxon>Vertebrata</taxon>
        <taxon>Euteleostomi</taxon>
        <taxon>Actinopterygii</taxon>
        <taxon>Neopterygii</taxon>
        <taxon>Teleostei</taxon>
        <taxon>Neoteleostei</taxon>
        <taxon>Acanthomorphata</taxon>
        <taxon>Ovalentaria</taxon>
        <taxon>Atherinomorphae</taxon>
        <taxon>Cyprinodontiformes</taxon>
        <taxon>Goodeidae</taxon>
        <taxon>Ataeniobius</taxon>
    </lineage>
</organism>
<sequence length="112" mass="12778">MKPKLIRKIVVAASCCGDVFLKQGQGCQSELMVRWMEPNTEQSYKKTRREAAKILRLGRRFASQQDNNTKHTARAAMKWVTSSSSHSQFSEPALVFRASVLYFVDISLVQHM</sequence>
<protein>
    <submittedName>
        <fullName evidence="1">Uncharacterized protein</fullName>
    </submittedName>
</protein>
<proteinExistence type="predicted"/>
<accession>A0ABU7AAM9</accession>